<organism evidence="2 3">
    <name type="scientific">Dyadobacter chenhuakuii</name>
    <dbReference type="NCBI Taxonomy" id="2909339"/>
    <lineage>
        <taxon>Bacteria</taxon>
        <taxon>Pseudomonadati</taxon>
        <taxon>Bacteroidota</taxon>
        <taxon>Cytophagia</taxon>
        <taxon>Cytophagales</taxon>
        <taxon>Spirosomataceae</taxon>
        <taxon>Dyadobacter</taxon>
    </lineage>
</organism>
<keyword evidence="1" id="KW-0732">Signal</keyword>
<reference evidence="2" key="1">
    <citation type="submission" date="2022-01" db="EMBL/GenBank/DDBJ databases">
        <title>Novel species in genus Dyadobacter.</title>
        <authorList>
            <person name="Ma C."/>
        </authorList>
    </citation>
    <scope>NUCLEOTIDE SEQUENCE</scope>
    <source>
        <strain evidence="2">CY357</strain>
    </source>
</reference>
<feature type="chain" id="PRO_5040836808" description="Lipoprotein" evidence="1">
    <location>
        <begin position="20"/>
        <end position="142"/>
    </location>
</feature>
<dbReference type="Proteomes" id="UP001139411">
    <property type="component" value="Unassembled WGS sequence"/>
</dbReference>
<dbReference type="AlphaFoldDB" id="A0A9X1TTD1"/>
<accession>A0A9X1TTD1</accession>
<dbReference type="PROSITE" id="PS51257">
    <property type="entry name" value="PROKAR_LIPOPROTEIN"/>
    <property type="match status" value="1"/>
</dbReference>
<evidence type="ECO:0000313" key="3">
    <source>
        <dbReference type="Proteomes" id="UP001139411"/>
    </source>
</evidence>
<dbReference type="EMBL" id="JAKFFV010000007">
    <property type="protein sequence ID" value="MCF2499000.1"/>
    <property type="molecule type" value="Genomic_DNA"/>
</dbReference>
<evidence type="ECO:0008006" key="4">
    <source>
        <dbReference type="Google" id="ProtNLM"/>
    </source>
</evidence>
<dbReference type="RefSeq" id="WP_235177931.1">
    <property type="nucleotide sequence ID" value="NZ_JAKFFV010000007.1"/>
</dbReference>
<gene>
    <name evidence="2" type="ORF">L0661_11830</name>
</gene>
<sequence>MMKKLFFALMISLTLVACKEDDPEPQPEIATIADTWKQTAYEKTVDGKKVWIPVDGEPTYISFRFDGVVLDGKGLPLCCPPDAYYVNGVLFEVKPKAELPVNNVCMTVDCIGCATWDIEQTGDEMILTYCKPVNMKLKFIRQ</sequence>
<evidence type="ECO:0000256" key="1">
    <source>
        <dbReference type="SAM" id="SignalP"/>
    </source>
</evidence>
<protein>
    <recommendedName>
        <fullName evidence="4">Lipoprotein</fullName>
    </recommendedName>
</protein>
<name>A0A9X1TTD1_9BACT</name>
<feature type="signal peptide" evidence="1">
    <location>
        <begin position="1"/>
        <end position="19"/>
    </location>
</feature>
<comment type="caution">
    <text evidence="2">The sequence shown here is derived from an EMBL/GenBank/DDBJ whole genome shotgun (WGS) entry which is preliminary data.</text>
</comment>
<proteinExistence type="predicted"/>
<evidence type="ECO:0000313" key="2">
    <source>
        <dbReference type="EMBL" id="MCF2499000.1"/>
    </source>
</evidence>